<evidence type="ECO:0000313" key="7">
    <source>
        <dbReference type="EMBL" id="EGE07509.1"/>
    </source>
</evidence>
<dbReference type="VEuPathDB" id="FungiDB:TEQG_06423"/>
<evidence type="ECO:0000256" key="2">
    <source>
        <dbReference type="ARBA" id="ARBA00004496"/>
    </source>
</evidence>
<dbReference type="Proteomes" id="UP000009169">
    <property type="component" value="Unassembled WGS sequence"/>
</dbReference>
<dbReference type="AlphaFoldDB" id="F2Q041"/>
<evidence type="ECO:0000256" key="4">
    <source>
        <dbReference type="ARBA" id="ARBA00014971"/>
    </source>
</evidence>
<proteinExistence type="inferred from homology"/>
<dbReference type="GO" id="GO:0007032">
    <property type="term" value="P:endosome organization"/>
    <property type="evidence" value="ECO:0007669"/>
    <property type="project" value="TreeGrafter"/>
</dbReference>
<comment type="function">
    <text evidence="1">Component of the biogenesis of lysosome-related organelles complex-1 (BLOC-1), a complex that is involved in endosomal cargo sorting.</text>
</comment>
<accession>F2Q041</accession>
<dbReference type="OrthoDB" id="5424991at2759"/>
<keyword evidence="8" id="KW-1185">Reference proteome</keyword>
<evidence type="ECO:0000313" key="8">
    <source>
        <dbReference type="Proteomes" id="UP000009169"/>
    </source>
</evidence>
<dbReference type="PANTHER" id="PTHR39145:SF1">
    <property type="entry name" value="BIOGENESIS OF LYSOSOME-RELATED ORGANELLES COMPLEX 1 SUBUNIT CNL1"/>
    <property type="match status" value="1"/>
</dbReference>
<dbReference type="EMBL" id="DS995761">
    <property type="protein sequence ID" value="EGE07509.1"/>
    <property type="molecule type" value="Genomic_DNA"/>
</dbReference>
<reference evidence="8" key="1">
    <citation type="journal article" date="2012" name="MBio">
        <title>Comparative genome analysis of Trichophyton rubrum and related dermatophytes reveals candidate genes involved in infection.</title>
        <authorList>
            <person name="Martinez D.A."/>
            <person name="Oliver B.G."/>
            <person name="Graeser Y."/>
            <person name="Goldberg J.M."/>
            <person name="Li W."/>
            <person name="Martinez-Rossi N.M."/>
            <person name="Monod M."/>
            <person name="Shelest E."/>
            <person name="Barton R.C."/>
            <person name="Birch E."/>
            <person name="Brakhage A.A."/>
            <person name="Chen Z."/>
            <person name="Gurr S.J."/>
            <person name="Heiman D."/>
            <person name="Heitman J."/>
            <person name="Kosti I."/>
            <person name="Rossi A."/>
            <person name="Saif S."/>
            <person name="Samalova M."/>
            <person name="Saunders C.W."/>
            <person name="Shea T."/>
            <person name="Summerbell R.C."/>
            <person name="Xu J."/>
            <person name="Young S."/>
            <person name="Zeng Q."/>
            <person name="Birren B.W."/>
            <person name="Cuomo C.A."/>
            <person name="White T.C."/>
        </authorList>
    </citation>
    <scope>NUCLEOTIDE SEQUENCE [LARGE SCALE GENOMIC DNA]</scope>
    <source>
        <strain evidence="8">ATCC MYA-4606 / CBS 127.97</strain>
    </source>
</reference>
<gene>
    <name evidence="7" type="ORF">TEQG_06423</name>
</gene>
<dbReference type="PANTHER" id="PTHR39145">
    <property type="entry name" value="BIOGENESIS OF LYSOSOME-RELATED ORGANELLES COMPLEX 1 SUBUNIT CNL1"/>
    <property type="match status" value="1"/>
</dbReference>
<dbReference type="GO" id="GO:0031083">
    <property type="term" value="C:BLOC-1 complex"/>
    <property type="evidence" value="ECO:0007669"/>
    <property type="project" value="InterPro"/>
</dbReference>
<sequence length="152" mass="17206">MSVSTSIPDARLGLTSSEWQMVVHQQQIALQGSHNGSIARGRGMARNSNASSRAASAASTQGRLLLDPDSLQALYYQLDHLMRDIQRRIDYAGNVVADADKEIARVRQIILSIDELETEFDKIRRIRDIVKSFRSRVESLDNRLDSAQRRRR</sequence>
<evidence type="ECO:0000256" key="3">
    <source>
        <dbReference type="ARBA" id="ARBA00007289"/>
    </source>
</evidence>
<dbReference type="HOGENOM" id="CLU_096905_1_0_1"/>
<evidence type="ECO:0000256" key="6">
    <source>
        <dbReference type="ARBA" id="ARBA00029995"/>
    </source>
</evidence>
<evidence type="ECO:0000256" key="5">
    <source>
        <dbReference type="ARBA" id="ARBA00022490"/>
    </source>
</evidence>
<dbReference type="eggNOG" id="ENOG502S5Q7">
    <property type="taxonomic scope" value="Eukaryota"/>
</dbReference>
<organism evidence="7 8">
    <name type="scientific">Trichophyton equinum (strain ATCC MYA-4606 / CBS 127.97)</name>
    <name type="common">Horse ringworm fungus</name>
    <dbReference type="NCBI Taxonomy" id="559882"/>
    <lineage>
        <taxon>Eukaryota</taxon>
        <taxon>Fungi</taxon>
        <taxon>Dikarya</taxon>
        <taxon>Ascomycota</taxon>
        <taxon>Pezizomycotina</taxon>
        <taxon>Eurotiomycetes</taxon>
        <taxon>Eurotiomycetidae</taxon>
        <taxon>Onygenales</taxon>
        <taxon>Arthrodermataceae</taxon>
        <taxon>Trichophyton</taxon>
    </lineage>
</organism>
<name>F2Q041_TRIEC</name>
<evidence type="ECO:0000256" key="1">
    <source>
        <dbReference type="ARBA" id="ARBA00003807"/>
    </source>
</evidence>
<comment type="subcellular location">
    <subcellularLocation>
        <location evidence="2">Cytoplasm</location>
    </subcellularLocation>
</comment>
<dbReference type="InterPro" id="IPR034455">
    <property type="entry name" value="CNL1"/>
</dbReference>
<keyword evidence="5" id="KW-0963">Cytoplasm</keyword>
<dbReference type="GO" id="GO:0005737">
    <property type="term" value="C:cytoplasm"/>
    <property type="evidence" value="ECO:0007669"/>
    <property type="project" value="UniProtKB-SubCell"/>
</dbReference>
<comment type="similarity">
    <text evidence="3">Belongs to the BLOC1S4 family.</text>
</comment>
<protein>
    <recommendedName>
        <fullName evidence="4">Biogenesis of lysosome-related organelles complex 1 subunit CNL1</fullName>
    </recommendedName>
    <alternativeName>
        <fullName evidence="6">CNO-like protein 1</fullName>
    </alternativeName>
</protein>